<dbReference type="PROSITE" id="PS01124">
    <property type="entry name" value="HTH_ARAC_FAMILY_2"/>
    <property type="match status" value="1"/>
</dbReference>
<evidence type="ECO:0000313" key="3">
    <source>
        <dbReference type="Proteomes" id="UP000638848"/>
    </source>
</evidence>
<gene>
    <name evidence="2" type="ORF">GCM10011374_24050</name>
</gene>
<feature type="domain" description="HTH araC/xylS-type" evidence="1">
    <location>
        <begin position="50"/>
        <end position="105"/>
    </location>
</feature>
<organism evidence="2 3">
    <name type="scientific">Kocuria dechangensis</name>
    <dbReference type="NCBI Taxonomy" id="1176249"/>
    <lineage>
        <taxon>Bacteria</taxon>
        <taxon>Bacillati</taxon>
        <taxon>Actinomycetota</taxon>
        <taxon>Actinomycetes</taxon>
        <taxon>Micrococcales</taxon>
        <taxon>Micrococcaceae</taxon>
        <taxon>Kocuria</taxon>
    </lineage>
</organism>
<evidence type="ECO:0000313" key="2">
    <source>
        <dbReference type="EMBL" id="GGG60397.1"/>
    </source>
</evidence>
<accession>A0A917GXQ2</accession>
<protein>
    <recommendedName>
        <fullName evidence="1">HTH araC/xylS-type domain-containing protein</fullName>
    </recommendedName>
</protein>
<proteinExistence type="predicted"/>
<reference evidence="2" key="1">
    <citation type="journal article" date="2014" name="Int. J. Syst. Evol. Microbiol.">
        <title>Complete genome sequence of Corynebacterium casei LMG S-19264T (=DSM 44701T), isolated from a smear-ripened cheese.</title>
        <authorList>
            <consortium name="US DOE Joint Genome Institute (JGI-PGF)"/>
            <person name="Walter F."/>
            <person name="Albersmeier A."/>
            <person name="Kalinowski J."/>
            <person name="Ruckert C."/>
        </authorList>
    </citation>
    <scope>NUCLEOTIDE SEQUENCE</scope>
    <source>
        <strain evidence="2">CGMCC 1.12187</strain>
    </source>
</reference>
<name>A0A917GXQ2_9MICC</name>
<reference evidence="2" key="2">
    <citation type="submission" date="2020-09" db="EMBL/GenBank/DDBJ databases">
        <authorList>
            <person name="Sun Q."/>
            <person name="Zhou Y."/>
        </authorList>
    </citation>
    <scope>NUCLEOTIDE SEQUENCE</scope>
    <source>
        <strain evidence="2">CGMCC 1.12187</strain>
    </source>
</reference>
<dbReference type="AlphaFoldDB" id="A0A917GXQ2"/>
<evidence type="ECO:0000259" key="1">
    <source>
        <dbReference type="PROSITE" id="PS01124"/>
    </source>
</evidence>
<dbReference type="InterPro" id="IPR018060">
    <property type="entry name" value="HTH_AraC"/>
</dbReference>
<sequence length="105" mass="12084">MTLHCEYVDVGQVEKRARRRATSMGHVEAFEDGWSKHPHPGGLGLYPTPVTRTRRYRLPTLLWEEPTIGTTVRSVAHRRGFPDLGKFTVDYRLQHGEDPSSTLRR</sequence>
<dbReference type="GO" id="GO:0003700">
    <property type="term" value="F:DNA-binding transcription factor activity"/>
    <property type="evidence" value="ECO:0007669"/>
    <property type="project" value="InterPro"/>
</dbReference>
<keyword evidence="3" id="KW-1185">Reference proteome</keyword>
<dbReference type="GO" id="GO:0043565">
    <property type="term" value="F:sequence-specific DNA binding"/>
    <property type="evidence" value="ECO:0007669"/>
    <property type="project" value="InterPro"/>
</dbReference>
<dbReference type="EMBL" id="BMEQ01000012">
    <property type="protein sequence ID" value="GGG60397.1"/>
    <property type="molecule type" value="Genomic_DNA"/>
</dbReference>
<comment type="caution">
    <text evidence="2">The sequence shown here is derived from an EMBL/GenBank/DDBJ whole genome shotgun (WGS) entry which is preliminary data.</text>
</comment>
<dbReference type="Proteomes" id="UP000638848">
    <property type="component" value="Unassembled WGS sequence"/>
</dbReference>